<keyword evidence="6 11" id="KW-0346">Stress response</keyword>
<dbReference type="NCBIfam" id="NF008035">
    <property type="entry name" value="PRK10767.1"/>
    <property type="match status" value="1"/>
</dbReference>
<comment type="cofactor">
    <cofactor evidence="11">
        <name>Zn(2+)</name>
        <dbReference type="ChEBI" id="CHEBI:29105"/>
    </cofactor>
    <text evidence="11">Binds 2 Zn(2+) ions per monomer.</text>
</comment>
<evidence type="ECO:0000313" key="16">
    <source>
        <dbReference type="Proteomes" id="UP000190027"/>
    </source>
</evidence>
<dbReference type="Proteomes" id="UP000190027">
    <property type="component" value="Unassembled WGS sequence"/>
</dbReference>
<keyword evidence="4 11" id="KW-0863">Zinc-finger</keyword>
<feature type="binding site" evidence="11">
    <location>
        <position position="189"/>
    </location>
    <ligand>
        <name>Zn(2+)</name>
        <dbReference type="ChEBI" id="CHEBI:29105"/>
        <label>2</label>
    </ligand>
</feature>
<evidence type="ECO:0000256" key="3">
    <source>
        <dbReference type="ARBA" id="ARBA00022737"/>
    </source>
</evidence>
<evidence type="ECO:0000256" key="8">
    <source>
        <dbReference type="ARBA" id="ARBA00053423"/>
    </source>
</evidence>
<organism evidence="15 16">
    <name type="scientific">Paucidesulfovibrio gracilis DSM 16080</name>
    <dbReference type="NCBI Taxonomy" id="1121449"/>
    <lineage>
        <taxon>Bacteria</taxon>
        <taxon>Pseudomonadati</taxon>
        <taxon>Thermodesulfobacteriota</taxon>
        <taxon>Desulfovibrionia</taxon>
        <taxon>Desulfovibrionales</taxon>
        <taxon>Desulfovibrionaceae</taxon>
        <taxon>Paucidesulfovibrio</taxon>
    </lineage>
</organism>
<dbReference type="AlphaFoldDB" id="A0A1T4XCC9"/>
<sequence>MSKRDFYEVLGVSRDAGEDEIKRAYRKMAFENHPDRNPDDPEAEARFKEAAEAYDVLRDAEKRRRYDQFGHSGMGDNGFSGFSSTEDIFGAFSDIFGEFFGFGGSGGRQGRTRAQTGADLRYSMTISFRDAACGTEVDLKLPKDVLCDDCGGSGAKPGSSPETCPQCGGTGAVQQAQGFFRISVPCPVCHGQGQLISDPCETCGGRGVKRETKDLKVRIPAGVDDGSRLRLRGEGGAGIHGGPPGDLFVDIRVEPDKVFRRQGRDLVVTQDVGLVQAALGDKVLVPTLDEPVTVDIPRGTQGGEVFRIKGMGLPHLGSSHKGDLLVEVKVLTPTRLSRRQEELLQEFQTLEEQKPMNKAKSFFKKAKDRVMGE</sequence>
<dbReference type="Gene3D" id="2.60.260.20">
    <property type="entry name" value="Urease metallochaperone UreE, N-terminal domain"/>
    <property type="match status" value="2"/>
</dbReference>
<keyword evidence="1 11" id="KW-0235">DNA replication</keyword>
<keyword evidence="11" id="KW-0963">Cytoplasm</keyword>
<comment type="subunit">
    <text evidence="11">Homodimer.</text>
</comment>
<dbReference type="CDD" id="cd10747">
    <property type="entry name" value="DnaJ_C"/>
    <property type="match status" value="1"/>
</dbReference>
<dbReference type="Pfam" id="PF01556">
    <property type="entry name" value="DnaJ_C"/>
    <property type="match status" value="1"/>
</dbReference>
<evidence type="ECO:0000256" key="9">
    <source>
        <dbReference type="ARBA" id="ARBA00061004"/>
    </source>
</evidence>
<feature type="repeat" description="CXXCXGXG motif" evidence="11">
    <location>
        <begin position="147"/>
        <end position="154"/>
    </location>
</feature>
<dbReference type="NCBIfam" id="TIGR02349">
    <property type="entry name" value="DnaJ_bact"/>
    <property type="match status" value="1"/>
</dbReference>
<dbReference type="PROSITE" id="PS51188">
    <property type="entry name" value="ZF_CR"/>
    <property type="match status" value="1"/>
</dbReference>
<dbReference type="PRINTS" id="PR00625">
    <property type="entry name" value="JDOMAIN"/>
</dbReference>
<evidence type="ECO:0000256" key="10">
    <source>
        <dbReference type="ARBA" id="ARBA00067609"/>
    </source>
</evidence>
<evidence type="ECO:0000256" key="6">
    <source>
        <dbReference type="ARBA" id="ARBA00023016"/>
    </source>
</evidence>
<evidence type="ECO:0000256" key="1">
    <source>
        <dbReference type="ARBA" id="ARBA00022705"/>
    </source>
</evidence>
<dbReference type="SUPFAM" id="SSF46565">
    <property type="entry name" value="Chaperone J-domain"/>
    <property type="match status" value="1"/>
</dbReference>
<feature type="domain" description="J" evidence="13">
    <location>
        <begin position="5"/>
        <end position="70"/>
    </location>
</feature>
<dbReference type="GO" id="GO:0009408">
    <property type="term" value="P:response to heat"/>
    <property type="evidence" value="ECO:0007669"/>
    <property type="project" value="InterPro"/>
</dbReference>
<dbReference type="FunFam" id="2.60.260.20:FF:000005">
    <property type="entry name" value="Chaperone protein dnaJ 1, mitochondrial"/>
    <property type="match status" value="1"/>
</dbReference>
<evidence type="ECO:0000256" key="11">
    <source>
        <dbReference type="HAMAP-Rule" id="MF_01152"/>
    </source>
</evidence>
<feature type="binding site" evidence="11">
    <location>
        <position position="200"/>
    </location>
    <ligand>
        <name>Zn(2+)</name>
        <dbReference type="ChEBI" id="CHEBI:29105"/>
        <label>1</label>
    </ligand>
</feature>
<dbReference type="InterPro" id="IPR036410">
    <property type="entry name" value="HSP_DnaJ_Cys-rich_dom_sf"/>
</dbReference>
<comment type="function">
    <text evidence="8 11">Participates actively in the response to hyperosmotic and heat shock by preventing the aggregation of stress-denatured proteins and by disaggregating proteins, also in an autonomous, DnaK-independent fashion. Unfolded proteins bind initially to DnaJ; upon interaction with the DnaJ-bound protein, DnaK hydrolyzes its bound ATP, resulting in the formation of a stable complex. GrpE releases ADP from DnaK; ATP binding to DnaK triggers the release of the substrate protein, thus completing the reaction cycle. Several rounds of ATP-dependent interactions between DnaJ, DnaK and GrpE are required for fully efficient folding. Also involved, together with DnaK and GrpE, in the DNA replication of plasmids through activation of initiation proteins.</text>
</comment>
<comment type="similarity">
    <text evidence="9 11">Belongs to the DnaJ family.</text>
</comment>
<dbReference type="PANTHER" id="PTHR43096">
    <property type="entry name" value="DNAJ HOMOLOG 1, MITOCHONDRIAL-RELATED"/>
    <property type="match status" value="1"/>
</dbReference>
<evidence type="ECO:0000256" key="5">
    <source>
        <dbReference type="ARBA" id="ARBA00022833"/>
    </source>
</evidence>
<comment type="subcellular location">
    <subcellularLocation>
        <location evidence="11">Cytoplasm</location>
    </subcellularLocation>
</comment>
<feature type="binding site" evidence="11">
    <location>
        <position position="203"/>
    </location>
    <ligand>
        <name>Zn(2+)</name>
        <dbReference type="ChEBI" id="CHEBI:29105"/>
        <label>1</label>
    </ligand>
</feature>
<keyword evidence="2 11" id="KW-0479">Metal-binding</keyword>
<dbReference type="InterPro" id="IPR012724">
    <property type="entry name" value="DnaJ"/>
</dbReference>
<reference evidence="15 16" key="1">
    <citation type="submission" date="2017-02" db="EMBL/GenBank/DDBJ databases">
        <authorList>
            <person name="Peterson S.W."/>
        </authorList>
    </citation>
    <scope>NUCLEOTIDE SEQUENCE [LARGE SCALE GENOMIC DNA]</scope>
    <source>
        <strain evidence="15 16">DSM 16080</strain>
    </source>
</reference>
<dbReference type="Gene3D" id="2.10.230.10">
    <property type="entry name" value="Heat shock protein DnaJ, cysteine-rich domain"/>
    <property type="match status" value="1"/>
</dbReference>
<keyword evidence="16" id="KW-1185">Reference proteome</keyword>
<comment type="domain">
    <text evidence="11">The J domain is necessary and sufficient to stimulate DnaK ATPase activity. Zinc center 1 plays an important role in the autonomous, DnaK-independent chaperone activity of DnaJ. Zinc center 2 is essential for interaction with DnaK and for DnaJ activity.</text>
</comment>
<dbReference type="CDD" id="cd06257">
    <property type="entry name" value="DnaJ"/>
    <property type="match status" value="1"/>
</dbReference>
<keyword evidence="5 11" id="KW-0862">Zinc</keyword>
<dbReference type="PANTHER" id="PTHR43096:SF10">
    <property type="entry name" value="CHAPERONE PROTEIN DNAJ A6, CHLOROPLASTIC"/>
    <property type="match status" value="1"/>
</dbReference>
<dbReference type="InterPro" id="IPR001305">
    <property type="entry name" value="HSP_DnaJ_Cys-rich_dom"/>
</dbReference>
<dbReference type="Pfam" id="PF00226">
    <property type="entry name" value="DnaJ"/>
    <property type="match status" value="1"/>
</dbReference>
<dbReference type="GO" id="GO:0031072">
    <property type="term" value="F:heat shock protein binding"/>
    <property type="evidence" value="ECO:0007669"/>
    <property type="project" value="InterPro"/>
</dbReference>
<feature type="binding site" evidence="11">
    <location>
        <position position="164"/>
    </location>
    <ligand>
        <name>Zn(2+)</name>
        <dbReference type="ChEBI" id="CHEBI:29105"/>
        <label>2</label>
    </ligand>
</feature>
<dbReference type="GO" id="GO:0006260">
    <property type="term" value="P:DNA replication"/>
    <property type="evidence" value="ECO:0007669"/>
    <property type="project" value="UniProtKB-KW"/>
</dbReference>
<dbReference type="InterPro" id="IPR036869">
    <property type="entry name" value="J_dom_sf"/>
</dbReference>
<dbReference type="NCBIfam" id="NF010894">
    <property type="entry name" value="PRK14301.1"/>
    <property type="match status" value="1"/>
</dbReference>
<dbReference type="InterPro" id="IPR018253">
    <property type="entry name" value="DnaJ_domain_CS"/>
</dbReference>
<dbReference type="GO" id="GO:0005524">
    <property type="term" value="F:ATP binding"/>
    <property type="evidence" value="ECO:0007669"/>
    <property type="project" value="InterPro"/>
</dbReference>
<dbReference type="PROSITE" id="PS00636">
    <property type="entry name" value="DNAJ_1"/>
    <property type="match status" value="1"/>
</dbReference>
<dbReference type="FunFam" id="2.10.230.10:FF:000002">
    <property type="entry name" value="Molecular chaperone DnaJ"/>
    <property type="match status" value="1"/>
</dbReference>
<dbReference type="GO" id="GO:0005737">
    <property type="term" value="C:cytoplasm"/>
    <property type="evidence" value="ECO:0007669"/>
    <property type="project" value="UniProtKB-SubCell"/>
</dbReference>
<evidence type="ECO:0000313" key="15">
    <source>
        <dbReference type="EMBL" id="SKA87183.1"/>
    </source>
</evidence>
<dbReference type="PROSITE" id="PS50076">
    <property type="entry name" value="DNAJ_2"/>
    <property type="match status" value="1"/>
</dbReference>
<evidence type="ECO:0000256" key="12">
    <source>
        <dbReference type="PROSITE-ProRule" id="PRU00546"/>
    </source>
</evidence>
<evidence type="ECO:0000256" key="7">
    <source>
        <dbReference type="ARBA" id="ARBA00023186"/>
    </source>
</evidence>
<feature type="repeat" description="CXXCXGXG motif" evidence="11">
    <location>
        <begin position="186"/>
        <end position="193"/>
    </location>
</feature>
<dbReference type="InterPro" id="IPR001623">
    <property type="entry name" value="DnaJ_domain"/>
</dbReference>
<dbReference type="SMART" id="SM00271">
    <property type="entry name" value="DnaJ"/>
    <property type="match status" value="1"/>
</dbReference>
<dbReference type="FunFam" id="1.10.287.110:FF:000034">
    <property type="entry name" value="Chaperone protein DnaJ"/>
    <property type="match status" value="1"/>
</dbReference>
<evidence type="ECO:0000259" key="13">
    <source>
        <dbReference type="PROSITE" id="PS50076"/>
    </source>
</evidence>
<feature type="binding site" evidence="11">
    <location>
        <position position="147"/>
    </location>
    <ligand>
        <name>Zn(2+)</name>
        <dbReference type="ChEBI" id="CHEBI:29105"/>
        <label>1</label>
    </ligand>
</feature>
<dbReference type="SUPFAM" id="SSF57938">
    <property type="entry name" value="DnaJ/Hsp40 cysteine-rich domain"/>
    <property type="match status" value="1"/>
</dbReference>
<feature type="zinc finger region" description="CR-type" evidence="12">
    <location>
        <begin position="134"/>
        <end position="212"/>
    </location>
</feature>
<feature type="domain" description="CR-type" evidence="14">
    <location>
        <begin position="134"/>
        <end position="212"/>
    </location>
</feature>
<dbReference type="OrthoDB" id="9779889at2"/>
<dbReference type="GO" id="GO:0042026">
    <property type="term" value="P:protein refolding"/>
    <property type="evidence" value="ECO:0007669"/>
    <property type="project" value="TreeGrafter"/>
</dbReference>
<evidence type="ECO:0000256" key="4">
    <source>
        <dbReference type="ARBA" id="ARBA00022771"/>
    </source>
</evidence>
<dbReference type="EMBL" id="FUYC01000009">
    <property type="protein sequence ID" value="SKA87183.1"/>
    <property type="molecule type" value="Genomic_DNA"/>
</dbReference>
<dbReference type="SUPFAM" id="SSF49493">
    <property type="entry name" value="HSP40/DnaJ peptide-binding domain"/>
    <property type="match status" value="2"/>
</dbReference>
<gene>
    <name evidence="11" type="primary">dnaJ</name>
    <name evidence="15" type="ORF">SAMN02745704_02019</name>
</gene>
<feature type="binding site" evidence="11">
    <location>
        <position position="150"/>
    </location>
    <ligand>
        <name>Zn(2+)</name>
        <dbReference type="ChEBI" id="CHEBI:29105"/>
        <label>1</label>
    </ligand>
</feature>
<dbReference type="STRING" id="1121449.SAMN02745704_02019"/>
<keyword evidence="7 11" id="KW-0143">Chaperone</keyword>
<dbReference type="InterPro" id="IPR002939">
    <property type="entry name" value="DnaJ_C"/>
</dbReference>
<evidence type="ECO:0000256" key="2">
    <source>
        <dbReference type="ARBA" id="ARBA00022723"/>
    </source>
</evidence>
<dbReference type="GO" id="GO:0008270">
    <property type="term" value="F:zinc ion binding"/>
    <property type="evidence" value="ECO:0007669"/>
    <property type="project" value="UniProtKB-UniRule"/>
</dbReference>
<accession>A0A1T4XCC9</accession>
<keyword evidence="3 11" id="KW-0677">Repeat</keyword>
<dbReference type="RefSeq" id="WP_078717574.1">
    <property type="nucleotide sequence ID" value="NZ_FUYC01000009.1"/>
</dbReference>
<feature type="repeat" description="CXXCXGXG motif" evidence="11">
    <location>
        <begin position="200"/>
        <end position="207"/>
    </location>
</feature>
<dbReference type="HAMAP" id="MF_01152">
    <property type="entry name" value="DnaJ"/>
    <property type="match status" value="1"/>
</dbReference>
<dbReference type="Pfam" id="PF00684">
    <property type="entry name" value="DnaJ_CXXCXGXG"/>
    <property type="match status" value="1"/>
</dbReference>
<proteinExistence type="inferred from homology"/>
<dbReference type="GO" id="GO:0051082">
    <property type="term" value="F:unfolded protein binding"/>
    <property type="evidence" value="ECO:0007669"/>
    <property type="project" value="UniProtKB-UniRule"/>
</dbReference>
<feature type="repeat" description="CXXCXGXG motif" evidence="11">
    <location>
        <begin position="164"/>
        <end position="171"/>
    </location>
</feature>
<protein>
    <recommendedName>
        <fullName evidence="10 11">Chaperone protein DnaJ</fullName>
    </recommendedName>
</protein>
<feature type="binding site" evidence="11">
    <location>
        <position position="186"/>
    </location>
    <ligand>
        <name>Zn(2+)</name>
        <dbReference type="ChEBI" id="CHEBI:29105"/>
        <label>2</label>
    </ligand>
</feature>
<feature type="binding site" evidence="11">
    <location>
        <position position="167"/>
    </location>
    <ligand>
        <name>Zn(2+)</name>
        <dbReference type="ChEBI" id="CHEBI:29105"/>
        <label>2</label>
    </ligand>
</feature>
<dbReference type="Gene3D" id="1.10.287.110">
    <property type="entry name" value="DnaJ domain"/>
    <property type="match status" value="1"/>
</dbReference>
<name>A0A1T4XCC9_9BACT</name>
<dbReference type="InterPro" id="IPR008971">
    <property type="entry name" value="HSP40/DnaJ_pept-bd"/>
</dbReference>
<dbReference type="CDD" id="cd10719">
    <property type="entry name" value="DnaJ_zf"/>
    <property type="match status" value="1"/>
</dbReference>
<evidence type="ECO:0000259" key="14">
    <source>
        <dbReference type="PROSITE" id="PS51188"/>
    </source>
</evidence>